<feature type="compositionally biased region" description="Basic and acidic residues" evidence="1">
    <location>
        <begin position="331"/>
        <end position="352"/>
    </location>
</feature>
<keyword evidence="4" id="KW-1185">Reference proteome</keyword>
<dbReference type="EMBL" id="MCGR01000001">
    <property type="protein sequence ID" value="ORY92659.1"/>
    <property type="molecule type" value="Genomic_DNA"/>
</dbReference>
<dbReference type="Proteomes" id="UP000193467">
    <property type="component" value="Unassembled WGS sequence"/>
</dbReference>
<dbReference type="AlphaFoldDB" id="A0A1Y2G6I5"/>
<name>A0A1Y2G6I5_9BASI</name>
<dbReference type="STRING" id="106004.A0A1Y2G6I5"/>
<sequence length="368" mass="39037">MPPVITLGTALLDEFEWLPPAVGDVEPSSSSPTPAPARPNELRIGGGGVYAALGARIWLPPSGVGCVVHRGPDFPAEVQEQLDTFGEEMWHFVDVETPTPRALNTYHPPSPSRHFRLLTPPPVLSLSSFPSSPSSSPSYIHLCSPPSHLSAILSTLPSSPSPDQVNVRVVYEPLPPNCLPSSLPLLLPLFSHPSFFALSPNHLEATALLGLPESAVGGREGVESVGRRLRELGAERVVLRCGGWGCYWIDGESEGWVEAYHESEEGVRDTVGAGNAFLGGLLASLSLSLSLPSPSPSSPSLAEHCERASISASFVVEQVGLPTLSLSDSEGGGKEERWNGENPEERLRELRSRSTAATSGGKEGERGG</sequence>
<dbReference type="InterPro" id="IPR011611">
    <property type="entry name" value="PfkB_dom"/>
</dbReference>
<evidence type="ECO:0000256" key="1">
    <source>
        <dbReference type="SAM" id="MobiDB-lite"/>
    </source>
</evidence>
<accession>A0A1Y2G6I5</accession>
<dbReference type="Gene3D" id="3.40.1190.20">
    <property type="match status" value="1"/>
</dbReference>
<dbReference type="Pfam" id="PF00294">
    <property type="entry name" value="PfkB"/>
    <property type="match status" value="1"/>
</dbReference>
<organism evidence="3 4">
    <name type="scientific">Leucosporidium creatinivorum</name>
    <dbReference type="NCBI Taxonomy" id="106004"/>
    <lineage>
        <taxon>Eukaryota</taxon>
        <taxon>Fungi</taxon>
        <taxon>Dikarya</taxon>
        <taxon>Basidiomycota</taxon>
        <taxon>Pucciniomycotina</taxon>
        <taxon>Microbotryomycetes</taxon>
        <taxon>Leucosporidiales</taxon>
        <taxon>Leucosporidium</taxon>
    </lineage>
</organism>
<dbReference type="FunCoup" id="A0A1Y2G6I5">
    <property type="interactions" value="1"/>
</dbReference>
<dbReference type="InterPro" id="IPR029056">
    <property type="entry name" value="Ribokinase-like"/>
</dbReference>
<reference evidence="3 4" key="1">
    <citation type="submission" date="2016-07" db="EMBL/GenBank/DDBJ databases">
        <title>Pervasive Adenine N6-methylation of Active Genes in Fungi.</title>
        <authorList>
            <consortium name="DOE Joint Genome Institute"/>
            <person name="Mondo S.J."/>
            <person name="Dannebaum R.O."/>
            <person name="Kuo R.C."/>
            <person name="Labutti K."/>
            <person name="Haridas S."/>
            <person name="Kuo A."/>
            <person name="Salamov A."/>
            <person name="Ahrendt S.R."/>
            <person name="Lipzen A."/>
            <person name="Sullivan W."/>
            <person name="Andreopoulos W.B."/>
            <person name="Clum A."/>
            <person name="Lindquist E."/>
            <person name="Daum C."/>
            <person name="Ramamoorthy G.K."/>
            <person name="Gryganskyi A."/>
            <person name="Culley D."/>
            <person name="Magnuson J.K."/>
            <person name="James T.Y."/>
            <person name="O'Malley M.A."/>
            <person name="Stajich J.E."/>
            <person name="Spatafora J.W."/>
            <person name="Visel A."/>
            <person name="Grigoriev I.V."/>
        </authorList>
    </citation>
    <scope>NUCLEOTIDE SEQUENCE [LARGE SCALE GENOMIC DNA]</scope>
    <source>
        <strain evidence="3 4">62-1032</strain>
    </source>
</reference>
<dbReference type="PANTHER" id="PTHR47098">
    <property type="entry name" value="PROTEIN MAK32"/>
    <property type="match status" value="1"/>
</dbReference>
<keyword evidence="3" id="KW-0418">Kinase</keyword>
<dbReference type="PANTHER" id="PTHR47098:SF2">
    <property type="entry name" value="PROTEIN MAK32"/>
    <property type="match status" value="1"/>
</dbReference>
<evidence type="ECO:0000259" key="2">
    <source>
        <dbReference type="Pfam" id="PF00294"/>
    </source>
</evidence>
<dbReference type="SUPFAM" id="SSF53613">
    <property type="entry name" value="Ribokinase-like"/>
    <property type="match status" value="1"/>
</dbReference>
<gene>
    <name evidence="3" type="ORF">BCR35DRAFT_298141</name>
</gene>
<evidence type="ECO:0000313" key="4">
    <source>
        <dbReference type="Proteomes" id="UP000193467"/>
    </source>
</evidence>
<feature type="domain" description="Carbohydrate kinase PfkB" evidence="2">
    <location>
        <begin position="193"/>
        <end position="321"/>
    </location>
</feature>
<dbReference type="GO" id="GO:0016301">
    <property type="term" value="F:kinase activity"/>
    <property type="evidence" value="ECO:0007669"/>
    <property type="project" value="UniProtKB-KW"/>
</dbReference>
<protein>
    <submittedName>
        <fullName evidence="3">Ribokinase-like protein</fullName>
    </submittedName>
</protein>
<comment type="caution">
    <text evidence="3">The sequence shown here is derived from an EMBL/GenBank/DDBJ whole genome shotgun (WGS) entry which is preliminary data.</text>
</comment>
<dbReference type="InParanoid" id="A0A1Y2G6I5"/>
<evidence type="ECO:0000313" key="3">
    <source>
        <dbReference type="EMBL" id="ORY92659.1"/>
    </source>
</evidence>
<feature type="region of interest" description="Disordered" evidence="1">
    <location>
        <begin position="325"/>
        <end position="368"/>
    </location>
</feature>
<keyword evidence="3" id="KW-0808">Transferase</keyword>
<dbReference type="OrthoDB" id="497927at2759"/>
<proteinExistence type="predicted"/>